<keyword evidence="2" id="KW-0378">Hydrolase</keyword>
<dbReference type="InterPro" id="IPR011146">
    <property type="entry name" value="HIT-like"/>
</dbReference>
<dbReference type="Proteomes" id="UP000604046">
    <property type="component" value="Unassembled WGS sequence"/>
</dbReference>
<dbReference type="PRINTS" id="PR00332">
    <property type="entry name" value="HISTRIAD"/>
</dbReference>
<dbReference type="PROSITE" id="PS00892">
    <property type="entry name" value="HIT_1"/>
    <property type="match status" value="1"/>
</dbReference>
<feature type="active site" description="Tele-AMP-histidine intermediate" evidence="3">
    <location>
        <position position="100"/>
    </location>
</feature>
<evidence type="ECO:0000256" key="4">
    <source>
        <dbReference type="PIRSR" id="PIRSR601310-3"/>
    </source>
</evidence>
<dbReference type="GO" id="GO:0000166">
    <property type="term" value="F:nucleotide binding"/>
    <property type="evidence" value="ECO:0007669"/>
    <property type="project" value="UniProtKB-KW"/>
</dbReference>
<dbReference type="Gene3D" id="3.30.428.10">
    <property type="entry name" value="HIT-like"/>
    <property type="match status" value="1"/>
</dbReference>
<dbReference type="InterPro" id="IPR036265">
    <property type="entry name" value="HIT-like_sf"/>
</dbReference>
<dbReference type="EMBL" id="CAJNDS010002153">
    <property type="protein sequence ID" value="CAE7353533.1"/>
    <property type="molecule type" value="Genomic_DNA"/>
</dbReference>
<dbReference type="InterPro" id="IPR051884">
    <property type="entry name" value="Bis(5'-adenosyl)-TPase_reg"/>
</dbReference>
<evidence type="ECO:0000256" key="3">
    <source>
        <dbReference type="PIRSR" id="PIRSR601310-1"/>
    </source>
</evidence>
<feature type="short sequence motif" description="Histidine triad motif" evidence="4 5">
    <location>
        <begin position="98"/>
        <end position="102"/>
    </location>
</feature>
<dbReference type="PANTHER" id="PTHR46243:SF1">
    <property type="entry name" value="BIS(5'-ADENOSYL)-TRIPHOSPHATASE"/>
    <property type="match status" value="1"/>
</dbReference>
<name>A0A812PBC7_9DINO</name>
<gene>
    <name evidence="7" type="primary">aph1</name>
    <name evidence="7" type="ORF">SNAT2548_LOCUS18699</name>
</gene>
<dbReference type="PANTHER" id="PTHR46243">
    <property type="entry name" value="BIS(5'-ADENOSYL)-TRIPHOSPHATASE"/>
    <property type="match status" value="1"/>
</dbReference>
<dbReference type="InterPro" id="IPR001310">
    <property type="entry name" value="Histidine_triad_HIT"/>
</dbReference>
<sequence>MPEEQAFAKFRIPGSHIFFASPSGLSVAFVNLKPLVPGHVLVTPRRVAPRLADLSEEEFDDLFCTVRVVQAMVERYYGAEASRLGIQDGPDAGQSVPHVHVHILPIPSQPVDSTL</sequence>
<evidence type="ECO:0000313" key="7">
    <source>
        <dbReference type="EMBL" id="CAE7353533.1"/>
    </source>
</evidence>
<reference evidence="7" key="1">
    <citation type="submission" date="2021-02" db="EMBL/GenBank/DDBJ databases">
        <authorList>
            <person name="Dougan E. K."/>
            <person name="Rhodes N."/>
            <person name="Thang M."/>
            <person name="Chan C."/>
        </authorList>
    </citation>
    <scope>NUCLEOTIDE SEQUENCE</scope>
</reference>
<dbReference type="SUPFAM" id="SSF54197">
    <property type="entry name" value="HIT-like"/>
    <property type="match status" value="1"/>
</dbReference>
<dbReference type="PROSITE" id="PS51084">
    <property type="entry name" value="HIT_2"/>
    <property type="match status" value="1"/>
</dbReference>
<keyword evidence="1" id="KW-0547">Nucleotide-binding</keyword>
<dbReference type="FunFam" id="3.30.428.10:FF:000011">
    <property type="entry name" value="Fragile histidine triad"/>
    <property type="match status" value="1"/>
</dbReference>
<dbReference type="GO" id="GO:0016787">
    <property type="term" value="F:hydrolase activity"/>
    <property type="evidence" value="ECO:0007669"/>
    <property type="project" value="UniProtKB-KW"/>
</dbReference>
<evidence type="ECO:0000256" key="2">
    <source>
        <dbReference type="ARBA" id="ARBA00022801"/>
    </source>
</evidence>
<feature type="domain" description="HIT" evidence="6">
    <location>
        <begin position="3"/>
        <end position="115"/>
    </location>
</feature>
<proteinExistence type="predicted"/>
<dbReference type="OrthoDB" id="680339at2759"/>
<evidence type="ECO:0000256" key="5">
    <source>
        <dbReference type="PROSITE-ProRule" id="PRU00464"/>
    </source>
</evidence>
<keyword evidence="8" id="KW-1185">Reference proteome</keyword>
<evidence type="ECO:0000259" key="6">
    <source>
        <dbReference type="PROSITE" id="PS51084"/>
    </source>
</evidence>
<comment type="caution">
    <text evidence="7">The sequence shown here is derived from an EMBL/GenBank/DDBJ whole genome shotgun (WGS) entry which is preliminary data.</text>
</comment>
<dbReference type="InterPro" id="IPR019808">
    <property type="entry name" value="Histidine_triad_CS"/>
</dbReference>
<dbReference type="AlphaFoldDB" id="A0A812PBC7"/>
<evidence type="ECO:0000313" key="8">
    <source>
        <dbReference type="Proteomes" id="UP000604046"/>
    </source>
</evidence>
<accession>A0A812PBC7</accession>
<protein>
    <submittedName>
        <fullName evidence="7">Aph1 protein</fullName>
    </submittedName>
</protein>
<organism evidence="7 8">
    <name type="scientific">Symbiodinium natans</name>
    <dbReference type="NCBI Taxonomy" id="878477"/>
    <lineage>
        <taxon>Eukaryota</taxon>
        <taxon>Sar</taxon>
        <taxon>Alveolata</taxon>
        <taxon>Dinophyceae</taxon>
        <taxon>Suessiales</taxon>
        <taxon>Symbiodiniaceae</taxon>
        <taxon>Symbiodinium</taxon>
    </lineage>
</organism>
<evidence type="ECO:0000256" key="1">
    <source>
        <dbReference type="ARBA" id="ARBA00022741"/>
    </source>
</evidence>
<dbReference type="Pfam" id="PF01230">
    <property type="entry name" value="HIT"/>
    <property type="match status" value="1"/>
</dbReference>